<sequence>MKKFRLNWFYASLLLLSVSVGHAQNKTLTGKVSDGGTPLPGVSVTIKGTQHGIQTDLDGKYSLNVKQGDVLVFSFIGMQEVTYEVGAHTMYNVNLLAEDNQLAEVIVTAYGENKARNEVTGNVVSVKGDVISSVPVASVDQALQGRVAGLQMAATSGSPGAMQDIRIRGRNSLSANNEPLFVVDGVPLTSGDISGSKTEVGNSSTSISSISGINSEDIESISVLKDAGATAAYGARGGNGVILITTKRGKKGKPSFDFKATVGFQDFAVKGPKFLNGEQKKELWLEAIYNTDGKANGFTKDGTYDWYVQTREGSQSQLKNWVDNGSVNNDWRNAVLNKHAFMSSVALSVTGGDDKGTYFASVGHEKYDGVVIGTDFRKVTGSFNMSRNLSDRFDIKIGANVSNIKQNAILEGGAYFSNPNLTGMFMSPWVAIYNEDGSLNTNIGGLHNSLYTVKNDFTENDISRVISNNSLGFKIIDDLKFESTLGLDYILANYKEYKNPNHGDGVGVNGYAQNAVNQRFNYVWQNSFNYKFYLGDGHRFNTRAIMEFQKNKSNLLNGYGEVIPPGMTGLGTAAANFHTSAEYIDWSQLGFLGLMNYSYENRYLLDLTLRREGSSRFSDDNRWGTFYAIGGAWNLSSESFLKDIKNINLLRLRGSYGTTGNSEIEANRYVQLVGTGYYNNESALVSTQFGGPLGWEKQTKVDFGIEFGLFNNRISGSVAYFESKSKDLLYRRPLSLTSGFEFQWMNMGDLKNSGFEFEINFDVIRKDNFNWSIGANLGTVKNEMVNMPIVDGKPLEVLGSFKGTVNGKALETWRLREFAGVDSQTGLAQWYKEDGTKTTSYNQAEIRFQNTSALPKFTGGVNTRLEYKGAYIDALFSFAGGYSVYDYWAGYTNGVNSRTLNTYNGTTELLDRWQKPGDVTDVPKLTKGGGGSYTSASTRFLYKGDHIRLKQLTVGYSLNKKDVKFIGVDAVNLSLTARNPLTWVKDSRLKWDPEVKADGYIEMATPPLKTFIFTLNVKF</sequence>
<dbReference type="EMBL" id="CP013690">
    <property type="protein sequence ID" value="ALU25189.1"/>
    <property type="molecule type" value="Genomic_DNA"/>
</dbReference>
<evidence type="ECO:0000313" key="8">
    <source>
        <dbReference type="EMBL" id="ALU25189.1"/>
    </source>
</evidence>
<keyword evidence="4 7" id="KW-0812">Transmembrane</keyword>
<comment type="subcellular location">
    <subcellularLocation>
        <location evidence="1 7">Cell outer membrane</location>
        <topology evidence="1 7">Multi-pass membrane protein</topology>
    </subcellularLocation>
</comment>
<accession>A0A0S7EF06</accession>
<evidence type="ECO:0000256" key="7">
    <source>
        <dbReference type="PROSITE-ProRule" id="PRU01360"/>
    </source>
</evidence>
<keyword evidence="5 7" id="KW-0472">Membrane</keyword>
<organism evidence="8 9">
    <name type="scientific">Myroides odoratimimus</name>
    <dbReference type="NCBI Taxonomy" id="76832"/>
    <lineage>
        <taxon>Bacteria</taxon>
        <taxon>Pseudomonadati</taxon>
        <taxon>Bacteroidota</taxon>
        <taxon>Flavobacteriia</taxon>
        <taxon>Flavobacteriales</taxon>
        <taxon>Flavobacteriaceae</taxon>
        <taxon>Myroides</taxon>
    </lineage>
</organism>
<dbReference type="Gene3D" id="2.40.170.20">
    <property type="entry name" value="TonB-dependent receptor, beta-barrel domain"/>
    <property type="match status" value="1"/>
</dbReference>
<dbReference type="AlphaFoldDB" id="A0A0S7EF06"/>
<reference evidence="8 9" key="1">
    <citation type="journal article" date="2016" name="J. Zhejiang Univ. Sci. B">
        <title>Antibiotic resistance mechanisms of Myroides sp.</title>
        <authorList>
            <person name="Hu S."/>
            <person name="Yuan S."/>
            <person name="Qu H."/>
            <person name="Jiang T."/>
            <person name="Zhou Y."/>
            <person name="Wang M."/>
            <person name="Ming D."/>
        </authorList>
    </citation>
    <scope>NUCLEOTIDE SEQUENCE [LARGE SCALE GENOMIC DNA]</scope>
    <source>
        <strain evidence="8 9">PR63039</strain>
    </source>
</reference>
<dbReference type="Proteomes" id="UP000069030">
    <property type="component" value="Chromosome"/>
</dbReference>
<evidence type="ECO:0000256" key="5">
    <source>
        <dbReference type="ARBA" id="ARBA00023136"/>
    </source>
</evidence>
<keyword evidence="3 7" id="KW-1134">Transmembrane beta strand</keyword>
<evidence type="ECO:0000313" key="9">
    <source>
        <dbReference type="Proteomes" id="UP000069030"/>
    </source>
</evidence>
<dbReference type="InterPro" id="IPR023997">
    <property type="entry name" value="TonB-dep_OMP_SusC/RagA_CS"/>
</dbReference>
<dbReference type="Pfam" id="PF07715">
    <property type="entry name" value="Plug"/>
    <property type="match status" value="1"/>
</dbReference>
<dbReference type="Gene3D" id="2.60.40.1120">
    <property type="entry name" value="Carboxypeptidase-like, regulatory domain"/>
    <property type="match status" value="1"/>
</dbReference>
<dbReference type="KEGG" id="mod:AS202_03010"/>
<dbReference type="NCBIfam" id="TIGR04057">
    <property type="entry name" value="SusC_RagA_signa"/>
    <property type="match status" value="1"/>
</dbReference>
<comment type="similarity">
    <text evidence="7">Belongs to the TonB-dependent receptor family.</text>
</comment>
<dbReference type="InterPro" id="IPR012910">
    <property type="entry name" value="Plug_dom"/>
</dbReference>
<dbReference type="Pfam" id="PF13715">
    <property type="entry name" value="CarbopepD_reg_2"/>
    <property type="match status" value="1"/>
</dbReference>
<name>A0A0S7EF06_9FLAO</name>
<dbReference type="InterPro" id="IPR039426">
    <property type="entry name" value="TonB-dep_rcpt-like"/>
</dbReference>
<dbReference type="SUPFAM" id="SSF49464">
    <property type="entry name" value="Carboxypeptidase regulatory domain-like"/>
    <property type="match status" value="1"/>
</dbReference>
<proteinExistence type="inferred from homology"/>
<keyword evidence="2 7" id="KW-0813">Transport</keyword>
<evidence type="ECO:0000256" key="6">
    <source>
        <dbReference type="ARBA" id="ARBA00023237"/>
    </source>
</evidence>
<evidence type="ECO:0000256" key="3">
    <source>
        <dbReference type="ARBA" id="ARBA00022452"/>
    </source>
</evidence>
<dbReference type="NCBIfam" id="TIGR04056">
    <property type="entry name" value="OMP_RagA_SusC"/>
    <property type="match status" value="1"/>
</dbReference>
<evidence type="ECO:0000256" key="2">
    <source>
        <dbReference type="ARBA" id="ARBA00022448"/>
    </source>
</evidence>
<keyword evidence="6 7" id="KW-0998">Cell outer membrane</keyword>
<dbReference type="Gene3D" id="2.170.130.10">
    <property type="entry name" value="TonB-dependent receptor, plug domain"/>
    <property type="match status" value="1"/>
</dbReference>
<gene>
    <name evidence="8" type="ORF">AS202_03010</name>
</gene>
<dbReference type="InterPro" id="IPR037066">
    <property type="entry name" value="Plug_dom_sf"/>
</dbReference>
<dbReference type="InterPro" id="IPR023996">
    <property type="entry name" value="TonB-dep_OMP_SusC/RagA"/>
</dbReference>
<dbReference type="PROSITE" id="PS52016">
    <property type="entry name" value="TONB_DEPENDENT_REC_3"/>
    <property type="match status" value="1"/>
</dbReference>
<dbReference type="InterPro" id="IPR008969">
    <property type="entry name" value="CarboxyPept-like_regulatory"/>
</dbReference>
<evidence type="ECO:0000256" key="4">
    <source>
        <dbReference type="ARBA" id="ARBA00022692"/>
    </source>
</evidence>
<dbReference type="SUPFAM" id="SSF56935">
    <property type="entry name" value="Porins"/>
    <property type="match status" value="1"/>
</dbReference>
<dbReference type="GO" id="GO:0009279">
    <property type="term" value="C:cell outer membrane"/>
    <property type="evidence" value="ECO:0007669"/>
    <property type="project" value="UniProtKB-SubCell"/>
</dbReference>
<dbReference type="InterPro" id="IPR036942">
    <property type="entry name" value="Beta-barrel_TonB_sf"/>
</dbReference>
<dbReference type="RefSeq" id="WP_006259620.1">
    <property type="nucleotide sequence ID" value="NZ_BCMQ01000005.1"/>
</dbReference>
<evidence type="ECO:0000256" key="1">
    <source>
        <dbReference type="ARBA" id="ARBA00004571"/>
    </source>
</evidence>
<protein>
    <submittedName>
        <fullName evidence="8">SusC/RagA family TonB-linked outer membrane protein</fullName>
    </submittedName>
</protein>